<evidence type="ECO:0000313" key="5">
    <source>
        <dbReference type="Proteomes" id="UP001617669"/>
    </source>
</evidence>
<name>A0ABW8GIY3_9PROT</name>
<dbReference type="EMBL" id="JBIWXY010000001">
    <property type="protein sequence ID" value="MFJ5445313.1"/>
    <property type="molecule type" value="Genomic_DNA"/>
</dbReference>
<evidence type="ECO:0000256" key="3">
    <source>
        <dbReference type="SAM" id="MobiDB-lite"/>
    </source>
</evidence>
<comment type="function">
    <text evidence="2">Binds to DNA and alters its conformation. May be involved in regulation of gene expression, nucleoid organization and DNA protection.</text>
</comment>
<feature type="compositionally biased region" description="Polar residues" evidence="3">
    <location>
        <begin position="85"/>
        <end position="95"/>
    </location>
</feature>
<dbReference type="SUPFAM" id="SSF82607">
    <property type="entry name" value="YbaB-like"/>
    <property type="match status" value="1"/>
</dbReference>
<gene>
    <name evidence="4" type="ORF">ACIKP9_03650</name>
</gene>
<keyword evidence="2" id="KW-0963">Cytoplasm</keyword>
<dbReference type="RefSeq" id="WP_400879411.1">
    <property type="nucleotide sequence ID" value="NZ_JBIWXY010000001.1"/>
</dbReference>
<dbReference type="NCBIfam" id="TIGR00103">
    <property type="entry name" value="DNA_YbaB_EbfC"/>
    <property type="match status" value="1"/>
</dbReference>
<dbReference type="InterPro" id="IPR004401">
    <property type="entry name" value="YbaB/EbfC"/>
</dbReference>
<proteinExistence type="inferred from homology"/>
<dbReference type="Gene3D" id="3.30.1310.10">
    <property type="entry name" value="Nucleoid-associated protein YbaB-like domain"/>
    <property type="match status" value="1"/>
</dbReference>
<comment type="subcellular location">
    <subcellularLocation>
        <location evidence="2">Cytoplasm</location>
        <location evidence="2">Nucleoid</location>
    </subcellularLocation>
</comment>
<comment type="similarity">
    <text evidence="2">Belongs to the YbaB/EbfC family.</text>
</comment>
<reference evidence="4 5" key="1">
    <citation type="submission" date="2024-11" db="EMBL/GenBank/DDBJ databases">
        <authorList>
            <person name="Kaparullina E.N."/>
            <person name="Delegan Y.A."/>
            <person name="Doronina N.V."/>
        </authorList>
    </citation>
    <scope>NUCLEOTIDE SEQUENCE [LARGE SCALE GENOMIC DNA]</scope>
    <source>
        <strain evidence="4 5">7sh_L</strain>
    </source>
</reference>
<dbReference type="PANTHER" id="PTHR33449">
    <property type="entry name" value="NUCLEOID-ASSOCIATED PROTEIN YBAB"/>
    <property type="match status" value="1"/>
</dbReference>
<comment type="subunit">
    <text evidence="2">Homodimer.</text>
</comment>
<dbReference type="PANTHER" id="PTHR33449:SF1">
    <property type="entry name" value="NUCLEOID-ASSOCIATED PROTEIN YBAB"/>
    <property type="match status" value="1"/>
</dbReference>
<keyword evidence="1 2" id="KW-0238">DNA-binding</keyword>
<sequence>MMKGGLGNLMKQAQQMQENMKRAQEELGKVEVEGQSASGLVKITMTCRHEVRRVSIDDSLLQDDKELLEDLIATAFNDAARKAETTSQERMSSLTAGLPIPPGMKLPF</sequence>
<evidence type="ECO:0000256" key="2">
    <source>
        <dbReference type="HAMAP-Rule" id="MF_00274"/>
    </source>
</evidence>
<evidence type="ECO:0000256" key="1">
    <source>
        <dbReference type="ARBA" id="ARBA00023125"/>
    </source>
</evidence>
<accession>A0ABW8GIY3</accession>
<feature type="region of interest" description="Disordered" evidence="3">
    <location>
        <begin position="82"/>
        <end position="108"/>
    </location>
</feature>
<feature type="compositionally biased region" description="Pro residues" evidence="3">
    <location>
        <begin position="99"/>
        <end position="108"/>
    </location>
</feature>
<protein>
    <recommendedName>
        <fullName evidence="2">Nucleoid-associated protein ACIKP9_03650</fullName>
    </recommendedName>
</protein>
<dbReference type="HAMAP" id="MF_00274">
    <property type="entry name" value="DNA_YbaB_EbfC"/>
    <property type="match status" value="1"/>
</dbReference>
<dbReference type="Pfam" id="PF02575">
    <property type="entry name" value="YbaB_DNA_bd"/>
    <property type="match status" value="1"/>
</dbReference>
<evidence type="ECO:0000313" key="4">
    <source>
        <dbReference type="EMBL" id="MFJ5445313.1"/>
    </source>
</evidence>
<organism evidence="4 5">
    <name type="scientific">Methylobacillus methanolivorans</name>
    <dbReference type="NCBI Taxonomy" id="1848927"/>
    <lineage>
        <taxon>Bacteria</taxon>
        <taxon>Pseudomonadati</taxon>
        <taxon>Pseudomonadota</taxon>
        <taxon>Betaproteobacteria</taxon>
        <taxon>Nitrosomonadales</taxon>
        <taxon>Methylophilaceae</taxon>
        <taxon>Methylobacillus</taxon>
    </lineage>
</organism>
<feature type="region of interest" description="Disordered" evidence="3">
    <location>
        <begin position="1"/>
        <end position="25"/>
    </location>
</feature>
<dbReference type="PIRSF" id="PIRSF004555">
    <property type="entry name" value="UCP004555"/>
    <property type="match status" value="1"/>
</dbReference>
<dbReference type="Proteomes" id="UP001617669">
    <property type="component" value="Unassembled WGS sequence"/>
</dbReference>
<comment type="caution">
    <text evidence="4">The sequence shown here is derived from an EMBL/GenBank/DDBJ whole genome shotgun (WGS) entry which is preliminary data.</text>
</comment>
<dbReference type="InterPro" id="IPR036894">
    <property type="entry name" value="YbaB-like_sf"/>
</dbReference>
<keyword evidence="5" id="KW-1185">Reference proteome</keyword>